<dbReference type="GO" id="GO:0008083">
    <property type="term" value="F:growth factor activity"/>
    <property type="evidence" value="ECO:0007669"/>
    <property type="project" value="UniProtKB-UniRule"/>
</dbReference>
<organism evidence="10 11">
    <name type="scientific">Glycine soja</name>
    <name type="common">Wild soybean</name>
    <dbReference type="NCBI Taxonomy" id="3848"/>
    <lineage>
        <taxon>Eukaryota</taxon>
        <taxon>Viridiplantae</taxon>
        <taxon>Streptophyta</taxon>
        <taxon>Embryophyta</taxon>
        <taxon>Tracheophyta</taxon>
        <taxon>Spermatophyta</taxon>
        <taxon>Magnoliopsida</taxon>
        <taxon>eudicotyledons</taxon>
        <taxon>Gunneridae</taxon>
        <taxon>Pentapetalae</taxon>
        <taxon>rosids</taxon>
        <taxon>fabids</taxon>
        <taxon>Fabales</taxon>
        <taxon>Fabaceae</taxon>
        <taxon>Papilionoideae</taxon>
        <taxon>50 kb inversion clade</taxon>
        <taxon>NPAAA clade</taxon>
        <taxon>indigoferoid/millettioid clade</taxon>
        <taxon>Phaseoleae</taxon>
        <taxon>Glycine</taxon>
        <taxon>Glycine subgen. Soja</taxon>
    </lineage>
</organism>
<accession>A0A445GB20</accession>
<comment type="PTM">
    <text evidence="9">PSK-alpha is produced by endopeptidase digestion. PSK-beta is produced from PSK-alpha by exopeptidase digestion.</text>
</comment>
<dbReference type="GO" id="GO:0008283">
    <property type="term" value="P:cell population proliferation"/>
    <property type="evidence" value="ECO:0007669"/>
    <property type="project" value="UniProtKB-UniRule"/>
</dbReference>
<gene>
    <name evidence="10" type="ORF">D0Y65_046780</name>
</gene>
<evidence type="ECO:0000313" key="10">
    <source>
        <dbReference type="EMBL" id="RZB58326.1"/>
    </source>
</evidence>
<keyword evidence="8 9" id="KW-0339">Growth factor</keyword>
<dbReference type="PANTHER" id="PTHR33285">
    <property type="entry name" value="PHYTOSULFOKINES 3"/>
    <property type="match status" value="1"/>
</dbReference>
<reference evidence="10 11" key="1">
    <citation type="submission" date="2018-09" db="EMBL/GenBank/DDBJ databases">
        <title>A high-quality reference genome of wild soybean provides a powerful tool to mine soybean genomes.</title>
        <authorList>
            <person name="Xie M."/>
            <person name="Chung C.Y.L."/>
            <person name="Li M.-W."/>
            <person name="Wong F.-L."/>
            <person name="Chan T.-F."/>
            <person name="Lam H.-M."/>
        </authorList>
    </citation>
    <scope>NUCLEOTIDE SEQUENCE [LARGE SCALE GENOMIC DNA]</scope>
    <source>
        <strain evidence="11">cv. W05</strain>
        <tissue evidence="10">Hypocotyl of etiolated seedlings</tissue>
    </source>
</reference>
<dbReference type="GO" id="GO:0030154">
    <property type="term" value="P:cell differentiation"/>
    <property type="evidence" value="ECO:0007669"/>
    <property type="project" value="UniProtKB-UniRule"/>
</dbReference>
<dbReference type="Pfam" id="PF06404">
    <property type="entry name" value="PSK"/>
    <property type="match status" value="1"/>
</dbReference>
<dbReference type="GO" id="GO:0005576">
    <property type="term" value="C:extracellular region"/>
    <property type="evidence" value="ECO:0007669"/>
    <property type="project" value="UniProtKB-SubCell"/>
</dbReference>
<name>A0A445GB20_GLYSO</name>
<feature type="chain" id="PRO_5031604197" description="Phytosulfokine" evidence="9">
    <location>
        <begin position="22"/>
        <end position="79"/>
    </location>
</feature>
<keyword evidence="5 9" id="KW-0765">Sulfation</keyword>
<keyword evidence="11" id="KW-1185">Reference proteome</keyword>
<keyword evidence="7 9" id="KW-0221">Differentiation</keyword>
<feature type="signal peptide" evidence="9">
    <location>
        <begin position="1"/>
        <end position="21"/>
    </location>
</feature>
<evidence type="ECO:0000256" key="8">
    <source>
        <dbReference type="ARBA" id="ARBA00023030"/>
    </source>
</evidence>
<dbReference type="PANTHER" id="PTHR33285:SF55">
    <property type="entry name" value="PHYTOSULFOKINES 3"/>
    <property type="match status" value="1"/>
</dbReference>
<comment type="similarity">
    <text evidence="2 9">Belongs to the phytosulfokine family.</text>
</comment>
<evidence type="ECO:0000256" key="4">
    <source>
        <dbReference type="ARBA" id="ARBA00022525"/>
    </source>
</evidence>
<dbReference type="Proteomes" id="UP000289340">
    <property type="component" value="Chromosome 17"/>
</dbReference>
<comment type="PTM">
    <text evidence="9">Sulfation is important for activity and for the binding to a putative membrane receptor.</text>
</comment>
<evidence type="ECO:0000256" key="3">
    <source>
        <dbReference type="ARBA" id="ARBA00022473"/>
    </source>
</evidence>
<keyword evidence="4 9" id="KW-0964">Secreted</keyword>
<evidence type="ECO:0000256" key="7">
    <source>
        <dbReference type="ARBA" id="ARBA00022782"/>
    </source>
</evidence>
<keyword evidence="3 9" id="KW-0217">Developmental protein</keyword>
<keyword evidence="6 9" id="KW-0732">Signal</keyword>
<evidence type="ECO:0000313" key="11">
    <source>
        <dbReference type="Proteomes" id="UP000289340"/>
    </source>
</evidence>
<sequence length="79" mass="8947">MSKVATLFTLALLLSFNLIHASRLNPSLKVFSSLREDVAATKEEINEESCEEGTEECLIRRTLAAHVDYIYTQKHKPKP</sequence>
<comment type="caution">
    <text evidence="10">The sequence shown here is derived from an EMBL/GenBank/DDBJ whole genome shotgun (WGS) entry which is preliminary data.</text>
</comment>
<evidence type="ECO:0000256" key="6">
    <source>
        <dbReference type="ARBA" id="ARBA00022729"/>
    </source>
</evidence>
<evidence type="ECO:0000256" key="2">
    <source>
        <dbReference type="ARBA" id="ARBA00010781"/>
    </source>
</evidence>
<evidence type="ECO:0000256" key="9">
    <source>
        <dbReference type="RuleBase" id="RU368031"/>
    </source>
</evidence>
<dbReference type="InterPro" id="IPR009438">
    <property type="entry name" value="Phytosulfokine"/>
</dbReference>
<protein>
    <recommendedName>
        <fullName evidence="9">Phytosulfokine</fullName>
    </recommendedName>
    <component>
        <recommendedName>
            <fullName evidence="9">Phytosulfokine-alpha</fullName>
            <shortName evidence="9">PSK-alpha</shortName>
            <shortName evidence="9">Phytosulfokine-a</shortName>
        </recommendedName>
    </component>
    <component>
        <recommendedName>
            <fullName evidence="9">Phytosulfokine-beta</fullName>
            <shortName evidence="9">PSK-beta</shortName>
            <shortName evidence="9">Phytosulfokine-b</shortName>
        </recommendedName>
    </component>
</protein>
<evidence type="ECO:0000256" key="1">
    <source>
        <dbReference type="ARBA" id="ARBA00004613"/>
    </source>
</evidence>
<dbReference type="AlphaFoldDB" id="A0A445GB20"/>
<comment type="subcellular location">
    <subcellularLocation>
        <location evidence="1 9">Secreted</location>
    </subcellularLocation>
</comment>
<proteinExistence type="inferred from homology"/>
<comment type="function">
    <text evidence="9">Promotes plant cell differentiation, organogenesis and somatic embryogenesis as well as cell proliferation.</text>
</comment>
<evidence type="ECO:0000256" key="5">
    <source>
        <dbReference type="ARBA" id="ARBA00022641"/>
    </source>
</evidence>
<dbReference type="EMBL" id="QZWG01000017">
    <property type="protein sequence ID" value="RZB58326.1"/>
    <property type="molecule type" value="Genomic_DNA"/>
</dbReference>